<reference evidence="4 5" key="1">
    <citation type="submission" date="2015-06" db="EMBL/GenBank/DDBJ databases">
        <title>Draft genome of the ant-associated black yeast Phialophora attae CBS 131958.</title>
        <authorList>
            <person name="Moreno L.F."/>
            <person name="Stielow B.J."/>
            <person name="de Hoog S."/>
            <person name="Vicente V.A."/>
            <person name="Weiss V.A."/>
            <person name="de Vries M."/>
            <person name="Cruz L.M."/>
            <person name="Souza E.M."/>
        </authorList>
    </citation>
    <scope>NUCLEOTIDE SEQUENCE [LARGE SCALE GENOMIC DNA]</scope>
    <source>
        <strain evidence="4 5">CBS 131958</strain>
    </source>
</reference>
<dbReference type="InterPro" id="IPR011234">
    <property type="entry name" value="Fumarylacetoacetase-like_C"/>
</dbReference>
<sequence length="296" mass="31832">MSRAVAASGFKRLVRFTNSKFPDRIRVGQPLSDSIDVGLAVAKGEQVHVALFSGRSVLSPGEPTGDTTTISHLYSPIARHETNTIRCIGLNYRSHAEEVKLLIPSTPSLFLKPSTCLADPWPTAPSILPRITRQHDCGDYEAELAVILGADAKNVPEETALDYVLGYTAANDISSRTPQFWTSQWDFSKGFDGSCPIGPTVVSKELIPDPGKLRLRGILNGNTMQDCGTDDLIFSVSKLVAFLSQGTTLPAGTVILTGTPAGVGMSRKLSLKAGDEFHACIEPYVGTLINRFGDEV</sequence>
<dbReference type="GO" id="GO:0006107">
    <property type="term" value="P:oxaloacetate metabolic process"/>
    <property type="evidence" value="ECO:0007669"/>
    <property type="project" value="UniProtKB-ARBA"/>
</dbReference>
<dbReference type="GO" id="GO:0046872">
    <property type="term" value="F:metal ion binding"/>
    <property type="evidence" value="ECO:0007669"/>
    <property type="project" value="UniProtKB-KW"/>
</dbReference>
<dbReference type="GeneID" id="28731980"/>
<evidence type="ECO:0000259" key="3">
    <source>
        <dbReference type="Pfam" id="PF01557"/>
    </source>
</evidence>
<evidence type="ECO:0000313" key="5">
    <source>
        <dbReference type="Proteomes" id="UP000038010"/>
    </source>
</evidence>
<comment type="similarity">
    <text evidence="1">Belongs to the FAH family.</text>
</comment>
<feature type="domain" description="Fumarylacetoacetase-like C-terminal" evidence="3">
    <location>
        <begin position="84"/>
        <end position="291"/>
    </location>
</feature>
<dbReference type="Pfam" id="PF01557">
    <property type="entry name" value="FAA_hydrolase"/>
    <property type="match status" value="1"/>
</dbReference>
<protein>
    <recommendedName>
        <fullName evidence="3">Fumarylacetoacetase-like C-terminal domain-containing protein</fullName>
    </recommendedName>
</protein>
<accession>A0A0N1NZQ8</accession>
<keyword evidence="2" id="KW-0479">Metal-binding</keyword>
<comment type="caution">
    <text evidence="4">The sequence shown here is derived from an EMBL/GenBank/DDBJ whole genome shotgun (WGS) entry which is preliminary data.</text>
</comment>
<keyword evidence="5" id="KW-1185">Reference proteome</keyword>
<dbReference type="PANTHER" id="PTHR11820:SF7">
    <property type="entry name" value="ACYLPYRUVASE FAHD1, MITOCHONDRIAL"/>
    <property type="match status" value="1"/>
</dbReference>
<dbReference type="FunFam" id="3.90.850.10:FF:000002">
    <property type="entry name" value="2-hydroxyhepta-2,4-diene-1,7-dioate isomerase"/>
    <property type="match status" value="1"/>
</dbReference>
<gene>
    <name evidence="4" type="ORF">AB675_1127</name>
</gene>
<dbReference type="RefSeq" id="XP_017997988.1">
    <property type="nucleotide sequence ID" value="XM_018140110.1"/>
</dbReference>
<dbReference type="Proteomes" id="UP000038010">
    <property type="component" value="Unassembled WGS sequence"/>
</dbReference>
<dbReference type="EMBL" id="LFJN01000020">
    <property type="protein sequence ID" value="KPI38025.1"/>
    <property type="molecule type" value="Genomic_DNA"/>
</dbReference>
<dbReference type="AlphaFoldDB" id="A0A0N1NZQ8"/>
<name>A0A0N1NZQ8_9EURO</name>
<dbReference type="VEuPathDB" id="FungiDB:AB675_1127"/>
<dbReference type="PANTHER" id="PTHR11820">
    <property type="entry name" value="ACYLPYRUVASE"/>
    <property type="match status" value="1"/>
</dbReference>
<dbReference type="STRING" id="1664694.A0A0N1NZQ8"/>
<dbReference type="GO" id="GO:0050163">
    <property type="term" value="F:oxaloacetate tautomerase activity"/>
    <property type="evidence" value="ECO:0007669"/>
    <property type="project" value="UniProtKB-ARBA"/>
</dbReference>
<dbReference type="InterPro" id="IPR036663">
    <property type="entry name" value="Fumarylacetoacetase_C_sf"/>
</dbReference>
<proteinExistence type="inferred from homology"/>
<dbReference type="GO" id="GO:0018773">
    <property type="term" value="F:acetylpyruvate hydrolase activity"/>
    <property type="evidence" value="ECO:0007669"/>
    <property type="project" value="TreeGrafter"/>
</dbReference>
<dbReference type="Gene3D" id="3.90.850.10">
    <property type="entry name" value="Fumarylacetoacetase-like, C-terminal domain"/>
    <property type="match status" value="1"/>
</dbReference>
<dbReference type="OrthoDB" id="411064at2759"/>
<evidence type="ECO:0000256" key="1">
    <source>
        <dbReference type="ARBA" id="ARBA00010211"/>
    </source>
</evidence>
<evidence type="ECO:0000313" key="4">
    <source>
        <dbReference type="EMBL" id="KPI38025.1"/>
    </source>
</evidence>
<dbReference type="SUPFAM" id="SSF56529">
    <property type="entry name" value="FAH"/>
    <property type="match status" value="1"/>
</dbReference>
<organism evidence="4 5">
    <name type="scientific">Cyphellophora attinorum</name>
    <dbReference type="NCBI Taxonomy" id="1664694"/>
    <lineage>
        <taxon>Eukaryota</taxon>
        <taxon>Fungi</taxon>
        <taxon>Dikarya</taxon>
        <taxon>Ascomycota</taxon>
        <taxon>Pezizomycotina</taxon>
        <taxon>Eurotiomycetes</taxon>
        <taxon>Chaetothyriomycetidae</taxon>
        <taxon>Chaetothyriales</taxon>
        <taxon>Cyphellophoraceae</taxon>
        <taxon>Cyphellophora</taxon>
    </lineage>
</organism>
<evidence type="ECO:0000256" key="2">
    <source>
        <dbReference type="ARBA" id="ARBA00022723"/>
    </source>
</evidence>